<dbReference type="Proteomes" id="UP000011173">
    <property type="component" value="Chromosome"/>
</dbReference>
<protein>
    <submittedName>
        <fullName evidence="1">Uncharacterized protein</fullName>
    </submittedName>
</protein>
<dbReference type="KEGG" id="ndo:DDD_1382"/>
<gene>
    <name evidence="1" type="ordered locus">DDD_1382</name>
</gene>
<reference evidence="1 2" key="1">
    <citation type="journal article" date="2013" name="Genome Biol. Evol.">
        <title>Genomic makeup of the marine flavobacterium Nonlabens (Donghaeana) dokdonensis DSW-6 and identification of a novel class of rhodopsins.</title>
        <authorList>
            <person name="Kwon S.K."/>
            <person name="Kim B.K."/>
            <person name="Song J.Y."/>
            <person name="Kwak M.J."/>
            <person name="Lee C.H."/>
            <person name="Yoon J.H."/>
            <person name="Oh T.K."/>
            <person name="Kim J.F."/>
        </authorList>
    </citation>
    <scope>NUCLEOTIDE SEQUENCE [LARGE SCALE GENOMIC DNA]</scope>
    <source>
        <strain evidence="2">DSM 17205 / KCTC 12402 / DSW-6</strain>
    </source>
</reference>
<organism evidence="1 2">
    <name type="scientific">Nonlabens dokdonensis (strain DSM 17205 / KCTC 12402 / DSW-6)</name>
    <name type="common">Donghaeana dokdonensis</name>
    <dbReference type="NCBI Taxonomy" id="592029"/>
    <lineage>
        <taxon>Bacteria</taxon>
        <taxon>Pseudomonadati</taxon>
        <taxon>Bacteroidota</taxon>
        <taxon>Flavobacteriia</taxon>
        <taxon>Flavobacteriales</taxon>
        <taxon>Flavobacteriaceae</taxon>
        <taxon>Nonlabens</taxon>
    </lineage>
</organism>
<proteinExistence type="predicted"/>
<evidence type="ECO:0000313" key="1">
    <source>
        <dbReference type="EMBL" id="AGC76509.1"/>
    </source>
</evidence>
<accession>L7W8M8</accession>
<dbReference type="HOGENOM" id="CLU_3186465_0_0_10"/>
<evidence type="ECO:0000313" key="2">
    <source>
        <dbReference type="Proteomes" id="UP000011173"/>
    </source>
</evidence>
<sequence length="46" mass="5261">MKKKCQSELVEDGIYIFSSCSDSWDKFRSGGCDASFKEEKMLSLDM</sequence>
<dbReference type="AlphaFoldDB" id="L7W8M8"/>
<name>L7W8M8_NONDD</name>
<dbReference type="EMBL" id="CP001397">
    <property type="protein sequence ID" value="AGC76509.1"/>
    <property type="molecule type" value="Genomic_DNA"/>
</dbReference>
<dbReference type="PATRIC" id="fig|592029.3.peg.1369"/>